<evidence type="ECO:0000313" key="2">
    <source>
        <dbReference type="EMBL" id="ORB11646.1"/>
    </source>
</evidence>
<feature type="region of interest" description="Disordered" evidence="1">
    <location>
        <begin position="1"/>
        <end position="63"/>
    </location>
</feature>
<proteinExistence type="predicted"/>
<keyword evidence="3" id="KW-1185">Reference proteome</keyword>
<reference evidence="2 3" key="1">
    <citation type="submission" date="2017-02" db="EMBL/GenBank/DDBJ databases">
        <title>The new phylogeny of genus Mycobacterium.</title>
        <authorList>
            <person name="Tortoli E."/>
            <person name="Trovato A."/>
            <person name="Cirillo D.M."/>
        </authorList>
    </citation>
    <scope>NUCLEOTIDE SEQUENCE [LARGE SCALE GENOMIC DNA]</scope>
    <source>
        <strain evidence="2 3">DSM 45145</strain>
    </source>
</reference>
<name>A0ABX3T1X0_9MYCO</name>
<sequence length="97" mass="10947">MYQPRGVGLIHPRHRPSNAYYTRDSPRGRKCCLQEKAEHPSNFRRGIGATHRRPQQRSSRSLSTPFAACRTITLCWAGDRRQFGRTAANLPARTGAA</sequence>
<dbReference type="EMBL" id="MVIC01000046">
    <property type="protein sequence ID" value="ORB11646.1"/>
    <property type="molecule type" value="Genomic_DNA"/>
</dbReference>
<comment type="caution">
    <text evidence="2">The sequence shown here is derived from an EMBL/GenBank/DDBJ whole genome shotgun (WGS) entry which is preliminary data.</text>
</comment>
<dbReference type="Proteomes" id="UP000192374">
    <property type="component" value="Unassembled WGS sequence"/>
</dbReference>
<feature type="compositionally biased region" description="Basic and acidic residues" evidence="1">
    <location>
        <begin position="24"/>
        <end position="41"/>
    </location>
</feature>
<accession>A0ABX3T1X0</accession>
<gene>
    <name evidence="2" type="ORF">BST37_18770</name>
</gene>
<evidence type="ECO:0000256" key="1">
    <source>
        <dbReference type="SAM" id="MobiDB-lite"/>
    </source>
</evidence>
<organism evidence="2 3">
    <name type="scientific">Mycobacterium noviomagense</name>
    <dbReference type="NCBI Taxonomy" id="459858"/>
    <lineage>
        <taxon>Bacteria</taxon>
        <taxon>Bacillati</taxon>
        <taxon>Actinomycetota</taxon>
        <taxon>Actinomycetes</taxon>
        <taxon>Mycobacteriales</taxon>
        <taxon>Mycobacteriaceae</taxon>
        <taxon>Mycobacterium</taxon>
    </lineage>
</organism>
<evidence type="ECO:0000313" key="3">
    <source>
        <dbReference type="Proteomes" id="UP000192374"/>
    </source>
</evidence>
<protein>
    <submittedName>
        <fullName evidence="2">Uncharacterized protein</fullName>
    </submittedName>
</protein>